<keyword evidence="1" id="KW-0812">Transmembrane</keyword>
<evidence type="ECO:0008006" key="4">
    <source>
        <dbReference type="Google" id="ProtNLM"/>
    </source>
</evidence>
<keyword evidence="3" id="KW-1185">Reference proteome</keyword>
<organism evidence="2 3">
    <name type="scientific">Diaphorobacter limosus</name>
    <dbReference type="NCBI Taxonomy" id="3036128"/>
    <lineage>
        <taxon>Bacteria</taxon>
        <taxon>Pseudomonadati</taxon>
        <taxon>Pseudomonadota</taxon>
        <taxon>Betaproteobacteria</taxon>
        <taxon>Burkholderiales</taxon>
        <taxon>Comamonadaceae</taxon>
        <taxon>Diaphorobacter</taxon>
    </lineage>
</organism>
<feature type="transmembrane region" description="Helical" evidence="1">
    <location>
        <begin position="39"/>
        <end position="62"/>
    </location>
</feature>
<dbReference type="Proteomes" id="UP001303211">
    <property type="component" value="Chromosome"/>
</dbReference>
<evidence type="ECO:0000313" key="3">
    <source>
        <dbReference type="Proteomes" id="UP001303211"/>
    </source>
</evidence>
<reference evidence="2 3" key="1">
    <citation type="submission" date="2023-03" db="EMBL/GenBank/DDBJ databases">
        <title>Diaphorobacter basophil sp. nov., isolated from a sewage-treatment plant.</title>
        <authorList>
            <person name="Yang K."/>
        </authorList>
    </citation>
    <scope>NUCLEOTIDE SEQUENCE [LARGE SCALE GENOMIC DNA]</scope>
    <source>
        <strain evidence="2 3">Y-1</strain>
    </source>
</reference>
<accession>A0ABZ0IYP3</accession>
<evidence type="ECO:0000313" key="2">
    <source>
        <dbReference type="EMBL" id="WOO31122.1"/>
    </source>
</evidence>
<dbReference type="EMBL" id="CP136921">
    <property type="protein sequence ID" value="WOO31122.1"/>
    <property type="molecule type" value="Genomic_DNA"/>
</dbReference>
<keyword evidence="1" id="KW-1133">Transmembrane helix</keyword>
<protein>
    <recommendedName>
        <fullName evidence="4">Bacteriocin</fullName>
    </recommendedName>
</protein>
<evidence type="ECO:0000256" key="1">
    <source>
        <dbReference type="SAM" id="Phobius"/>
    </source>
</evidence>
<proteinExistence type="predicted"/>
<keyword evidence="1" id="KW-0472">Membrane</keyword>
<gene>
    <name evidence="2" type="ORF">P4826_11915</name>
</gene>
<name>A0ABZ0IYP3_9BURK</name>
<feature type="transmembrane region" description="Helical" evidence="1">
    <location>
        <begin position="68"/>
        <end position="86"/>
    </location>
</feature>
<dbReference type="RefSeq" id="WP_317700608.1">
    <property type="nucleotide sequence ID" value="NZ_CP136921.1"/>
</dbReference>
<sequence length="87" mass="8050">MTLPQAIAFGTAGDKLSRKITGTNEVSVTRSTIATGAGAALGAAGAGALSVGAGAVGLTAVATVAAPVAVPVAIVAGGIGLLCSLFE</sequence>